<accession>A0A1T5K4P8</accession>
<proteinExistence type="predicted"/>
<name>A0A1T5K4P8_9MICO</name>
<dbReference type="STRING" id="526729.SAMN04324258_1817"/>
<reference evidence="5 6" key="1">
    <citation type="submission" date="2017-02" db="EMBL/GenBank/DDBJ databases">
        <authorList>
            <person name="Peterson S.W."/>
        </authorList>
    </citation>
    <scope>NUCLEOTIDE SEQUENCE [LARGE SCALE GENOMIC DNA]</scope>
    <source>
        <strain evidence="5 6">DSM 21481</strain>
    </source>
</reference>
<organism evidence="5 6">
    <name type="scientific">Krasilnikoviella flava</name>
    <dbReference type="NCBI Taxonomy" id="526729"/>
    <lineage>
        <taxon>Bacteria</taxon>
        <taxon>Bacillati</taxon>
        <taxon>Actinomycetota</taxon>
        <taxon>Actinomycetes</taxon>
        <taxon>Micrococcales</taxon>
        <taxon>Promicromonosporaceae</taxon>
        <taxon>Krasilnikoviella</taxon>
    </lineage>
</organism>
<dbReference type="Gene3D" id="1.10.10.60">
    <property type="entry name" value="Homeodomain-like"/>
    <property type="match status" value="1"/>
</dbReference>
<dbReference type="InterPro" id="IPR018060">
    <property type="entry name" value="HTH_AraC"/>
</dbReference>
<dbReference type="Pfam" id="PF12833">
    <property type="entry name" value="HTH_18"/>
    <property type="match status" value="1"/>
</dbReference>
<keyword evidence="6" id="KW-1185">Reference proteome</keyword>
<dbReference type="GO" id="GO:0043565">
    <property type="term" value="F:sequence-specific DNA binding"/>
    <property type="evidence" value="ECO:0007669"/>
    <property type="project" value="InterPro"/>
</dbReference>
<dbReference type="Proteomes" id="UP000189777">
    <property type="component" value="Unassembled WGS sequence"/>
</dbReference>
<dbReference type="InterPro" id="IPR050204">
    <property type="entry name" value="AraC_XylS_family_regulators"/>
</dbReference>
<dbReference type="RefSeq" id="WP_079574394.1">
    <property type="nucleotide sequence ID" value="NZ_FUZQ01000003.1"/>
</dbReference>
<evidence type="ECO:0000313" key="6">
    <source>
        <dbReference type="Proteomes" id="UP000189777"/>
    </source>
</evidence>
<keyword evidence="3" id="KW-0804">Transcription</keyword>
<evidence type="ECO:0000256" key="2">
    <source>
        <dbReference type="ARBA" id="ARBA00023125"/>
    </source>
</evidence>
<dbReference type="AlphaFoldDB" id="A0A1T5K4P8"/>
<keyword evidence="2" id="KW-0238">DNA-binding</keyword>
<dbReference type="PROSITE" id="PS01124">
    <property type="entry name" value="HTH_ARAC_FAMILY_2"/>
    <property type="match status" value="1"/>
</dbReference>
<dbReference type="EMBL" id="FUZQ01000003">
    <property type="protein sequence ID" value="SKC58428.1"/>
    <property type="molecule type" value="Genomic_DNA"/>
</dbReference>
<evidence type="ECO:0000256" key="3">
    <source>
        <dbReference type="ARBA" id="ARBA00023163"/>
    </source>
</evidence>
<protein>
    <submittedName>
        <fullName evidence="5">Helix-turn-helix domain-containing protein</fullName>
    </submittedName>
</protein>
<feature type="domain" description="HTH araC/xylS-type" evidence="4">
    <location>
        <begin position="145"/>
        <end position="218"/>
    </location>
</feature>
<gene>
    <name evidence="5" type="ORF">SAMN04324258_1817</name>
</gene>
<keyword evidence="1" id="KW-0805">Transcription regulation</keyword>
<dbReference type="SMART" id="SM00342">
    <property type="entry name" value="HTH_ARAC"/>
    <property type="match status" value="1"/>
</dbReference>
<evidence type="ECO:0000259" key="4">
    <source>
        <dbReference type="PROSITE" id="PS01124"/>
    </source>
</evidence>
<dbReference type="GO" id="GO:0003700">
    <property type="term" value="F:DNA-binding transcription factor activity"/>
    <property type="evidence" value="ECO:0007669"/>
    <property type="project" value="InterPro"/>
</dbReference>
<evidence type="ECO:0000313" key="5">
    <source>
        <dbReference type="EMBL" id="SKC58428.1"/>
    </source>
</evidence>
<sequence>MWLERPGSTPAVRTVWRAIVEEQGEYLVAGSEYWGISFIRRADGSLGGELDGPSMSARSTKSVAGESYWGVELAPFVVVTGLDKQPVLGATVDLPVRSGQVRLGERWTTLPAFDELEDWVDEMVRLGPLGVDEGVRAALDGHRDGASPRTWQRRYRRTVGLTAGQVEQVRRAERAYALLQAGVAPAEAAARAGFADQAHLTRSLRLIRGRTPAAVLAAAARRRPDAG</sequence>
<dbReference type="PANTHER" id="PTHR46796">
    <property type="entry name" value="HTH-TYPE TRANSCRIPTIONAL ACTIVATOR RHAS-RELATED"/>
    <property type="match status" value="1"/>
</dbReference>
<dbReference type="OrthoDB" id="2559672at2"/>
<dbReference type="PANTHER" id="PTHR46796:SF15">
    <property type="entry name" value="BLL1074 PROTEIN"/>
    <property type="match status" value="1"/>
</dbReference>
<evidence type="ECO:0000256" key="1">
    <source>
        <dbReference type="ARBA" id="ARBA00023015"/>
    </source>
</evidence>